<keyword evidence="1" id="KW-1133">Transmembrane helix</keyword>
<dbReference type="Proteomes" id="UP001499954">
    <property type="component" value="Unassembled WGS sequence"/>
</dbReference>
<organism evidence="2 3">
    <name type="scientific">Agromyces allii</name>
    <dbReference type="NCBI Taxonomy" id="393607"/>
    <lineage>
        <taxon>Bacteria</taxon>
        <taxon>Bacillati</taxon>
        <taxon>Actinomycetota</taxon>
        <taxon>Actinomycetes</taxon>
        <taxon>Micrococcales</taxon>
        <taxon>Microbacteriaceae</taxon>
        <taxon>Agromyces</taxon>
    </lineage>
</organism>
<proteinExistence type="predicted"/>
<evidence type="ECO:0000256" key="1">
    <source>
        <dbReference type="SAM" id="Phobius"/>
    </source>
</evidence>
<keyword evidence="1" id="KW-0472">Membrane</keyword>
<name>A0ABP5CNP1_9MICO</name>
<protein>
    <submittedName>
        <fullName evidence="2">Uncharacterized protein</fullName>
    </submittedName>
</protein>
<sequence>MLGTTIAGLFFGRTVWLPKAAPPSTEWIDGAHRRNISAFRDVYSERLKSETVGVEAVRRRAEFALTAVIAAAGLSAGAFERLWIVVPTNSWPLIIWLVGILELALSVLVFGGVAVSKKVLGVVDVQSFAHLKNPQREELRQYAWAVHVTSRTRRAMVTVFRDGFLIALLGLTMLAVAHAISWALPVDATTTPAPLVVVVSPSPSPAP</sequence>
<feature type="transmembrane region" description="Helical" evidence="1">
    <location>
        <begin position="90"/>
        <end position="110"/>
    </location>
</feature>
<evidence type="ECO:0000313" key="2">
    <source>
        <dbReference type="EMBL" id="GAA1965655.1"/>
    </source>
</evidence>
<accession>A0ABP5CNP1</accession>
<keyword evidence="1" id="KW-0812">Transmembrane</keyword>
<feature type="transmembrane region" description="Helical" evidence="1">
    <location>
        <begin position="63"/>
        <end position="84"/>
    </location>
</feature>
<gene>
    <name evidence="2" type="ORF">GCM10009717_35680</name>
</gene>
<dbReference type="EMBL" id="BAAAMK010000010">
    <property type="protein sequence ID" value="GAA1965655.1"/>
    <property type="molecule type" value="Genomic_DNA"/>
</dbReference>
<keyword evidence="3" id="KW-1185">Reference proteome</keyword>
<reference evidence="3" key="1">
    <citation type="journal article" date="2019" name="Int. J. Syst. Evol. Microbiol.">
        <title>The Global Catalogue of Microorganisms (GCM) 10K type strain sequencing project: providing services to taxonomists for standard genome sequencing and annotation.</title>
        <authorList>
            <consortium name="The Broad Institute Genomics Platform"/>
            <consortium name="The Broad Institute Genome Sequencing Center for Infectious Disease"/>
            <person name="Wu L."/>
            <person name="Ma J."/>
        </authorList>
    </citation>
    <scope>NUCLEOTIDE SEQUENCE [LARGE SCALE GENOMIC DNA]</scope>
    <source>
        <strain evidence="3">JCM 13584</strain>
    </source>
</reference>
<feature type="transmembrane region" description="Helical" evidence="1">
    <location>
        <begin position="163"/>
        <end position="184"/>
    </location>
</feature>
<comment type="caution">
    <text evidence="2">The sequence shown here is derived from an EMBL/GenBank/DDBJ whole genome shotgun (WGS) entry which is preliminary data.</text>
</comment>
<evidence type="ECO:0000313" key="3">
    <source>
        <dbReference type="Proteomes" id="UP001499954"/>
    </source>
</evidence>